<name>E6Y0K7_9VIRU</name>
<organism evidence="1">
    <name type="scientific">Tobacco rattle virus</name>
    <dbReference type="NCBI Taxonomy" id="12295"/>
    <lineage>
        <taxon>Viruses</taxon>
        <taxon>Riboviria</taxon>
        <taxon>Orthornavirae</taxon>
        <taxon>Kitrinoviricota</taxon>
        <taxon>Alsuviricetes</taxon>
        <taxon>Martellivirales</taxon>
        <taxon>Virgaviridae</taxon>
        <taxon>Tobravirus</taxon>
        <taxon>Tobravirus tabaci</taxon>
    </lineage>
</organism>
<sequence length="81" mass="9174">MLGTNDGENVQCVQLGGESARGQYTSNHVDLFEVRVLFPEVRLYSARDRTEKLQFQHSRPIEPFEWCLVGGCICVANVLVF</sequence>
<protein>
    <submittedName>
        <fullName evidence="1">Putative 2a protein</fullName>
    </submittedName>
</protein>
<dbReference type="EMBL" id="DQ448616">
    <property type="protein sequence ID" value="ABE27888.1"/>
    <property type="molecule type" value="Genomic_RNA"/>
</dbReference>
<reference evidence="1" key="1">
    <citation type="submission" date="2006-03" db="EMBL/GenBank/DDBJ databases">
        <authorList>
            <person name="Duarte I.M."/>
        </authorList>
    </citation>
    <scope>NUCLEOTIDE SEQUENCE</scope>
    <source>
        <strain evidence="1">TRV-TpC30-12</strain>
    </source>
</reference>
<evidence type="ECO:0000313" key="1">
    <source>
        <dbReference type="EMBL" id="ABE27888.1"/>
    </source>
</evidence>
<accession>E6Y0K7</accession>
<proteinExistence type="predicted"/>